<dbReference type="EMBL" id="PGFF01000001">
    <property type="protein sequence ID" value="PJJ70881.1"/>
    <property type="molecule type" value="Genomic_DNA"/>
</dbReference>
<dbReference type="RefSeq" id="WP_100363255.1">
    <property type="nucleotide sequence ID" value="NZ_PGFF01000001.1"/>
</dbReference>
<dbReference type="AlphaFoldDB" id="A0A2M9CG23"/>
<evidence type="ECO:0000259" key="2">
    <source>
        <dbReference type="PROSITE" id="PS50937"/>
    </source>
</evidence>
<proteinExistence type="predicted"/>
<organism evidence="3 4">
    <name type="scientific">Diaminobutyricimonas aerilata</name>
    <dbReference type="NCBI Taxonomy" id="1162967"/>
    <lineage>
        <taxon>Bacteria</taxon>
        <taxon>Bacillati</taxon>
        <taxon>Actinomycetota</taxon>
        <taxon>Actinomycetes</taxon>
        <taxon>Micrococcales</taxon>
        <taxon>Microbacteriaceae</taxon>
        <taxon>Diaminobutyricimonas</taxon>
    </lineage>
</organism>
<dbReference type="PROSITE" id="PS00552">
    <property type="entry name" value="HTH_MERR_1"/>
    <property type="match status" value="1"/>
</dbReference>
<dbReference type="GO" id="GO:0003700">
    <property type="term" value="F:DNA-binding transcription factor activity"/>
    <property type="evidence" value="ECO:0007669"/>
    <property type="project" value="InterPro"/>
</dbReference>
<name>A0A2M9CG23_9MICO</name>
<dbReference type="PROSITE" id="PS50937">
    <property type="entry name" value="HTH_MERR_2"/>
    <property type="match status" value="1"/>
</dbReference>
<dbReference type="PRINTS" id="PR00040">
    <property type="entry name" value="HTHMERR"/>
</dbReference>
<protein>
    <submittedName>
        <fullName evidence="3">DNA-binding transcriptional MerR regulator</fullName>
    </submittedName>
</protein>
<evidence type="ECO:0000256" key="1">
    <source>
        <dbReference type="ARBA" id="ARBA00023125"/>
    </source>
</evidence>
<dbReference type="SMART" id="SM00422">
    <property type="entry name" value="HTH_MERR"/>
    <property type="match status" value="1"/>
</dbReference>
<dbReference type="Proteomes" id="UP000228758">
    <property type="component" value="Unassembled WGS sequence"/>
</dbReference>
<feature type="domain" description="HTH merR-type" evidence="2">
    <location>
        <begin position="1"/>
        <end position="68"/>
    </location>
</feature>
<evidence type="ECO:0000313" key="4">
    <source>
        <dbReference type="Proteomes" id="UP000228758"/>
    </source>
</evidence>
<sequence length="114" mass="12636">MKIGELSRRSGVSPRSLRYYEQHGLIHAERGPNGYREYDDATVERAATIHELFGLGFPRPVVRSVLACSGQAPASAHDDAVVHLARVRDEMAGRIARLSETHRLVNEFLDARGA</sequence>
<evidence type="ECO:0000313" key="3">
    <source>
        <dbReference type="EMBL" id="PJJ70881.1"/>
    </source>
</evidence>
<accession>A0A2M9CG23</accession>
<dbReference type="Gene3D" id="1.10.1660.10">
    <property type="match status" value="1"/>
</dbReference>
<dbReference type="InterPro" id="IPR000551">
    <property type="entry name" value="MerR-type_HTH_dom"/>
</dbReference>
<gene>
    <name evidence="3" type="ORF">CLV46_0410</name>
</gene>
<comment type="caution">
    <text evidence="3">The sequence shown here is derived from an EMBL/GenBank/DDBJ whole genome shotgun (WGS) entry which is preliminary data.</text>
</comment>
<keyword evidence="1 3" id="KW-0238">DNA-binding</keyword>
<keyword evidence="4" id="KW-1185">Reference proteome</keyword>
<dbReference type="SUPFAM" id="SSF46955">
    <property type="entry name" value="Putative DNA-binding domain"/>
    <property type="match status" value="1"/>
</dbReference>
<dbReference type="InterPro" id="IPR047057">
    <property type="entry name" value="MerR_fam"/>
</dbReference>
<dbReference type="PANTHER" id="PTHR30204">
    <property type="entry name" value="REDOX-CYCLING DRUG-SENSING TRANSCRIPTIONAL ACTIVATOR SOXR"/>
    <property type="match status" value="1"/>
</dbReference>
<dbReference type="InterPro" id="IPR009061">
    <property type="entry name" value="DNA-bd_dom_put_sf"/>
</dbReference>
<reference evidence="3 4" key="1">
    <citation type="submission" date="2017-11" db="EMBL/GenBank/DDBJ databases">
        <title>Genomic Encyclopedia of Archaeal and Bacterial Type Strains, Phase II (KMG-II): From Individual Species to Whole Genera.</title>
        <authorList>
            <person name="Goeker M."/>
        </authorList>
    </citation>
    <scope>NUCLEOTIDE SEQUENCE [LARGE SCALE GENOMIC DNA]</scope>
    <source>
        <strain evidence="3 4">DSM 27393</strain>
    </source>
</reference>
<dbReference type="PANTHER" id="PTHR30204:SF97">
    <property type="entry name" value="MERR FAMILY REGULATORY PROTEIN"/>
    <property type="match status" value="1"/>
</dbReference>
<dbReference type="OrthoDB" id="9802039at2"/>
<dbReference type="GO" id="GO:0003677">
    <property type="term" value="F:DNA binding"/>
    <property type="evidence" value="ECO:0007669"/>
    <property type="project" value="UniProtKB-KW"/>
</dbReference>
<dbReference type="Pfam" id="PF13411">
    <property type="entry name" value="MerR_1"/>
    <property type="match status" value="1"/>
</dbReference>